<dbReference type="Proteomes" id="UP001230051">
    <property type="component" value="Unassembled WGS sequence"/>
</dbReference>
<gene>
    <name evidence="2" type="ORF">AOXY_G27920</name>
</gene>
<feature type="compositionally biased region" description="Basic residues" evidence="1">
    <location>
        <begin position="71"/>
        <end position="86"/>
    </location>
</feature>
<name>A0AAD8CQF7_ACIOX</name>
<protein>
    <submittedName>
        <fullName evidence="2">Uncharacterized protein</fullName>
    </submittedName>
</protein>
<sequence length="425" mass="46596">MESDSHSERHVLTCYPSGETAGTAAMNPAGGVANKLWPDVENSSSVPPTWRRYFGATLTNVPAADNERRPPNRLRLKKRGVLKNRSRGGDENNIQTERDGRGAAVTPVQGSAGRGADAVRQECPSNSDGNTERDAAPNEESPREPIEESVCSKHKPNSDFLSDSGEESNAESNKNKTDFVGAYKCVSCETRSGGLQRLAVRAAGNGSGCRVNNESLQTGDSSRENCREESPCVKRNRQRFTAREHREESAFLTEDEGTDEERGTASLEHSDEEESCSDFIEDSPHAPEASPCNHGIPELFQEHGIIGLSSQSFQVHFRKAVEDLLTEAVKGNFLSQALYEKRLPGHLANAIPAEVVSEMTEEISTRLDSKLSEVFFVLSGKIDSLIRRVARTEKSIEMTKRGCVFLKHSTLKRTVNVSQMSQSLG</sequence>
<dbReference type="AlphaFoldDB" id="A0AAD8CQF7"/>
<feature type="compositionally biased region" description="Acidic residues" evidence="1">
    <location>
        <begin position="270"/>
        <end position="281"/>
    </location>
</feature>
<evidence type="ECO:0000313" key="2">
    <source>
        <dbReference type="EMBL" id="KAK1154895.1"/>
    </source>
</evidence>
<proteinExistence type="predicted"/>
<evidence type="ECO:0000313" key="3">
    <source>
        <dbReference type="Proteomes" id="UP001230051"/>
    </source>
</evidence>
<feature type="compositionally biased region" description="Basic and acidic residues" evidence="1">
    <location>
        <begin position="130"/>
        <end position="146"/>
    </location>
</feature>
<evidence type="ECO:0000256" key="1">
    <source>
        <dbReference type="SAM" id="MobiDB-lite"/>
    </source>
</evidence>
<feature type="region of interest" description="Disordered" evidence="1">
    <location>
        <begin position="62"/>
        <end position="173"/>
    </location>
</feature>
<keyword evidence="3" id="KW-1185">Reference proteome</keyword>
<dbReference type="EMBL" id="JAGXEW010000033">
    <property type="protein sequence ID" value="KAK1154895.1"/>
    <property type="molecule type" value="Genomic_DNA"/>
</dbReference>
<reference evidence="2" key="1">
    <citation type="submission" date="2022-02" db="EMBL/GenBank/DDBJ databases">
        <title>Atlantic sturgeon de novo genome assembly.</title>
        <authorList>
            <person name="Stock M."/>
            <person name="Klopp C."/>
            <person name="Guiguen Y."/>
            <person name="Cabau C."/>
            <person name="Parinello H."/>
            <person name="Santidrian Yebra-Pimentel E."/>
            <person name="Kuhl H."/>
            <person name="Dirks R.P."/>
            <person name="Guessner J."/>
            <person name="Wuertz S."/>
            <person name="Du K."/>
            <person name="Schartl M."/>
        </authorList>
    </citation>
    <scope>NUCLEOTIDE SEQUENCE</scope>
    <source>
        <strain evidence="2">STURGEONOMICS-FGT-2020</strain>
        <tissue evidence="2">Whole blood</tissue>
    </source>
</reference>
<comment type="caution">
    <text evidence="2">The sequence shown here is derived from an EMBL/GenBank/DDBJ whole genome shotgun (WGS) entry which is preliminary data.</text>
</comment>
<organism evidence="2 3">
    <name type="scientific">Acipenser oxyrinchus oxyrinchus</name>
    <dbReference type="NCBI Taxonomy" id="40147"/>
    <lineage>
        <taxon>Eukaryota</taxon>
        <taxon>Metazoa</taxon>
        <taxon>Chordata</taxon>
        <taxon>Craniata</taxon>
        <taxon>Vertebrata</taxon>
        <taxon>Euteleostomi</taxon>
        <taxon>Actinopterygii</taxon>
        <taxon>Chondrostei</taxon>
        <taxon>Acipenseriformes</taxon>
        <taxon>Acipenseridae</taxon>
        <taxon>Acipenser</taxon>
    </lineage>
</organism>
<feature type="region of interest" description="Disordered" evidence="1">
    <location>
        <begin position="243"/>
        <end position="293"/>
    </location>
</feature>
<accession>A0AAD8CQF7</accession>